<dbReference type="PANTHER" id="PTHR33129:SF1">
    <property type="entry name" value="ATP-BINDING PROTEIN"/>
    <property type="match status" value="1"/>
</dbReference>
<protein>
    <submittedName>
        <fullName evidence="2">Uncharacterized protein</fullName>
    </submittedName>
</protein>
<evidence type="ECO:0000256" key="1">
    <source>
        <dbReference type="SAM" id="MobiDB-lite"/>
    </source>
</evidence>
<dbReference type="InterPro" id="IPR052980">
    <property type="entry name" value="Crinkler_effector"/>
</dbReference>
<sequence>MSPLASVVRSTRVQAYLKVDNNTPVALFHQKFWGKSMEDEKAKWQETQIESQPEDEDQDKHKAMEKGKGKAMDEGGDEVMNEGEGKPDEDEGEATDQDDDILPDCYVLDISIDDMPTSLWIRAEYIRIFDCFQAHFDKYTKPEPKGKTPSAVLTGQPGIGESQVSLHQHSTQACLQGKSFWIYYAARRLLAEKSPFIWFYQSEYYLFVDDGVYSLPPYWEHADFTSIIWTLVDSDQDRDGPPGTLVPHGTLLFVTWSRLDKTTRPIVVFMNPWGRKEIQRAACLSPLEGITETHVDEIFDELGPVARLCVDKEPNELARYRIELQEAITKITTGDIKKLIDEASGLTMDAVSQKIFLLRRQQRDDIHSRAVVAPITDSIKSRLSNQFRHLQRAELVHLCQFCEKGPGSMRIAGIFYDAIA</sequence>
<feature type="compositionally biased region" description="Acidic residues" evidence="1">
    <location>
        <begin position="74"/>
        <end position="99"/>
    </location>
</feature>
<feature type="region of interest" description="Disordered" evidence="1">
    <location>
        <begin position="39"/>
        <end position="99"/>
    </location>
</feature>
<dbReference type="HOGENOM" id="CLU_024806_0_0_1"/>
<dbReference type="OrthoDB" id="2340858at2759"/>
<dbReference type="InParanoid" id="A0A0C2WR59"/>
<evidence type="ECO:0000313" key="3">
    <source>
        <dbReference type="Proteomes" id="UP000054549"/>
    </source>
</evidence>
<feature type="compositionally biased region" description="Basic and acidic residues" evidence="1">
    <location>
        <begin position="58"/>
        <end position="73"/>
    </location>
</feature>
<accession>A0A0C2WR59</accession>
<organism evidence="2 3">
    <name type="scientific">Amanita muscaria (strain Koide BX008)</name>
    <dbReference type="NCBI Taxonomy" id="946122"/>
    <lineage>
        <taxon>Eukaryota</taxon>
        <taxon>Fungi</taxon>
        <taxon>Dikarya</taxon>
        <taxon>Basidiomycota</taxon>
        <taxon>Agaricomycotina</taxon>
        <taxon>Agaricomycetes</taxon>
        <taxon>Agaricomycetidae</taxon>
        <taxon>Agaricales</taxon>
        <taxon>Pluteineae</taxon>
        <taxon>Amanitaceae</taxon>
        <taxon>Amanita</taxon>
    </lineage>
</organism>
<dbReference type="Proteomes" id="UP000054549">
    <property type="component" value="Unassembled WGS sequence"/>
</dbReference>
<reference evidence="2 3" key="1">
    <citation type="submission" date="2014-04" db="EMBL/GenBank/DDBJ databases">
        <title>Evolutionary Origins and Diversification of the Mycorrhizal Mutualists.</title>
        <authorList>
            <consortium name="DOE Joint Genome Institute"/>
            <consortium name="Mycorrhizal Genomics Consortium"/>
            <person name="Kohler A."/>
            <person name="Kuo A."/>
            <person name="Nagy L.G."/>
            <person name="Floudas D."/>
            <person name="Copeland A."/>
            <person name="Barry K.W."/>
            <person name="Cichocki N."/>
            <person name="Veneault-Fourrey C."/>
            <person name="LaButti K."/>
            <person name="Lindquist E.A."/>
            <person name="Lipzen A."/>
            <person name="Lundell T."/>
            <person name="Morin E."/>
            <person name="Murat C."/>
            <person name="Riley R."/>
            <person name="Ohm R."/>
            <person name="Sun H."/>
            <person name="Tunlid A."/>
            <person name="Henrissat B."/>
            <person name="Grigoriev I.V."/>
            <person name="Hibbett D.S."/>
            <person name="Martin F."/>
        </authorList>
    </citation>
    <scope>NUCLEOTIDE SEQUENCE [LARGE SCALE GENOMIC DNA]</scope>
    <source>
        <strain evidence="2 3">Koide BX008</strain>
    </source>
</reference>
<dbReference type="STRING" id="946122.A0A0C2WR59"/>
<keyword evidence="3" id="KW-1185">Reference proteome</keyword>
<dbReference type="EMBL" id="KN818252">
    <property type="protein sequence ID" value="KIL64152.1"/>
    <property type="molecule type" value="Genomic_DNA"/>
</dbReference>
<name>A0A0C2WR59_AMAMK</name>
<dbReference type="AlphaFoldDB" id="A0A0C2WR59"/>
<evidence type="ECO:0000313" key="2">
    <source>
        <dbReference type="EMBL" id="KIL64152.1"/>
    </source>
</evidence>
<dbReference type="PANTHER" id="PTHR33129">
    <property type="entry name" value="PROTEIN KINASE DOMAIN-CONTAINING PROTEIN-RELATED"/>
    <property type="match status" value="1"/>
</dbReference>
<proteinExistence type="predicted"/>
<gene>
    <name evidence="2" type="ORF">M378DRAFT_178977</name>
</gene>